<keyword evidence="10" id="KW-1185">Reference proteome</keyword>
<dbReference type="PANTHER" id="PTHR46577:SF2">
    <property type="entry name" value="TRANSCRIPTIONAL REGULATORY PROTEIN"/>
    <property type="match status" value="1"/>
</dbReference>
<sequence length="480" mass="54052">MDWKPDRKAKKAVYRQIADYIERGIALGEFLPDSMLPSERRLAEDLGVNRSTVVAAYEELAAAGVVTRKKGSGTQVSSDIWGMSHKRIPNWGRYIEYGSFLPNLPLVQKIRNETQEHDMINLSSGELSPGLFPSIEFRSILAEMPIKAPLGYDHPQGNLELRKTITTHIKETKQIDTEPYSILITSGAQQALHLVIQCLLKPGDAVAIEDPSYCYSLPIFQSAGLKTFLLPVDDNGMNPEDIRSLHKKHRIKMVFTNPTYQNPTGTVMSLTRRKQLLELSSELGLPIIEDDPYSLTSFDWTFIPTLKSMDVNGTVLYISSLSKIVASGLRIGWIIGPKRVIERLADAKQQVDFGHSIFPQWIAHHFLQSSQFQQHITMLQLELKKRRDVIVTSLRDTLGNRVSYDSPEGGIHLWCWINEEVVSPTHLLEESFKRGLAFLPGSVMGTQKNYVRFTFGRGETSEIEKGIARFADALNSLLDS</sequence>
<dbReference type="InterPro" id="IPR004839">
    <property type="entry name" value="Aminotransferase_I/II_large"/>
</dbReference>
<dbReference type="Pfam" id="PF00392">
    <property type="entry name" value="GntR"/>
    <property type="match status" value="1"/>
</dbReference>
<dbReference type="RefSeq" id="WP_066271156.1">
    <property type="nucleotide sequence ID" value="NZ_JARMAB010000013.1"/>
</dbReference>
<dbReference type="SUPFAM" id="SSF53383">
    <property type="entry name" value="PLP-dependent transferases"/>
    <property type="match status" value="1"/>
</dbReference>
<evidence type="ECO:0000259" key="8">
    <source>
        <dbReference type="PROSITE" id="PS50949"/>
    </source>
</evidence>
<keyword evidence="7" id="KW-0804">Transcription</keyword>
<evidence type="ECO:0000256" key="4">
    <source>
        <dbReference type="ARBA" id="ARBA00022898"/>
    </source>
</evidence>
<dbReference type="InterPro" id="IPR036390">
    <property type="entry name" value="WH_DNA-bd_sf"/>
</dbReference>
<dbReference type="Pfam" id="PF00155">
    <property type="entry name" value="Aminotran_1_2"/>
    <property type="match status" value="1"/>
</dbReference>
<evidence type="ECO:0000256" key="1">
    <source>
        <dbReference type="ARBA" id="ARBA00001933"/>
    </source>
</evidence>
<dbReference type="CDD" id="cd07377">
    <property type="entry name" value="WHTH_GntR"/>
    <property type="match status" value="1"/>
</dbReference>
<dbReference type="InterPro" id="IPR000524">
    <property type="entry name" value="Tscrpt_reg_HTH_GntR"/>
</dbReference>
<dbReference type="Gene3D" id="3.90.1150.10">
    <property type="entry name" value="Aspartate Aminotransferase, domain 1"/>
    <property type="match status" value="1"/>
</dbReference>
<feature type="domain" description="HTH gntR-type" evidence="8">
    <location>
        <begin position="11"/>
        <end position="79"/>
    </location>
</feature>
<dbReference type="SUPFAM" id="SSF46785">
    <property type="entry name" value="Winged helix' DNA-binding domain"/>
    <property type="match status" value="1"/>
</dbReference>
<organism evidence="9 10">
    <name type="scientific">Heyndrickxia acidicola</name>
    <dbReference type="NCBI Taxonomy" id="209389"/>
    <lineage>
        <taxon>Bacteria</taxon>
        <taxon>Bacillati</taxon>
        <taxon>Bacillota</taxon>
        <taxon>Bacilli</taxon>
        <taxon>Bacillales</taxon>
        <taxon>Bacillaceae</taxon>
        <taxon>Heyndrickxia</taxon>
    </lineage>
</organism>
<comment type="caution">
    <text evidence="9">The sequence shown here is derived from an EMBL/GenBank/DDBJ whole genome shotgun (WGS) entry which is preliminary data.</text>
</comment>
<name>A0ABU6MFS6_9BACI</name>
<dbReference type="CDD" id="cd00609">
    <property type="entry name" value="AAT_like"/>
    <property type="match status" value="1"/>
</dbReference>
<evidence type="ECO:0000256" key="6">
    <source>
        <dbReference type="ARBA" id="ARBA00023125"/>
    </source>
</evidence>
<dbReference type="Proteomes" id="UP001341444">
    <property type="component" value="Unassembled WGS sequence"/>
</dbReference>
<dbReference type="PANTHER" id="PTHR46577">
    <property type="entry name" value="HTH-TYPE TRANSCRIPTIONAL REGULATORY PROTEIN GABR"/>
    <property type="match status" value="1"/>
</dbReference>
<evidence type="ECO:0000256" key="7">
    <source>
        <dbReference type="ARBA" id="ARBA00023163"/>
    </source>
</evidence>
<dbReference type="PRINTS" id="PR00035">
    <property type="entry name" value="HTHGNTR"/>
</dbReference>
<dbReference type="PROSITE" id="PS50949">
    <property type="entry name" value="HTH_GNTR"/>
    <property type="match status" value="1"/>
</dbReference>
<dbReference type="InterPro" id="IPR015424">
    <property type="entry name" value="PyrdxlP-dep_Trfase"/>
</dbReference>
<keyword evidence="3 9" id="KW-0032">Aminotransferase</keyword>
<evidence type="ECO:0000256" key="3">
    <source>
        <dbReference type="ARBA" id="ARBA00022576"/>
    </source>
</evidence>
<dbReference type="InterPro" id="IPR051446">
    <property type="entry name" value="HTH_trans_reg/aminotransferase"/>
</dbReference>
<evidence type="ECO:0000256" key="2">
    <source>
        <dbReference type="ARBA" id="ARBA00005384"/>
    </source>
</evidence>
<dbReference type="SMART" id="SM00345">
    <property type="entry name" value="HTH_GNTR"/>
    <property type="match status" value="1"/>
</dbReference>
<gene>
    <name evidence="9" type="ORF">P4T90_10680</name>
</gene>
<accession>A0ABU6MFS6</accession>
<proteinExistence type="inferred from homology"/>
<evidence type="ECO:0000256" key="5">
    <source>
        <dbReference type="ARBA" id="ARBA00023015"/>
    </source>
</evidence>
<keyword evidence="5" id="KW-0805">Transcription regulation</keyword>
<reference evidence="9 10" key="1">
    <citation type="submission" date="2023-03" db="EMBL/GenBank/DDBJ databases">
        <title>Bacillus Genome Sequencing.</title>
        <authorList>
            <person name="Dunlap C."/>
        </authorList>
    </citation>
    <scope>NUCLEOTIDE SEQUENCE [LARGE SCALE GENOMIC DNA]</scope>
    <source>
        <strain evidence="9 10">B-23453</strain>
    </source>
</reference>
<keyword evidence="6" id="KW-0238">DNA-binding</keyword>
<protein>
    <submittedName>
        <fullName evidence="9">PLP-dependent aminotransferase family protein</fullName>
    </submittedName>
</protein>
<keyword evidence="3 9" id="KW-0808">Transferase</keyword>
<dbReference type="EMBL" id="JARMAB010000013">
    <property type="protein sequence ID" value="MED1203539.1"/>
    <property type="molecule type" value="Genomic_DNA"/>
</dbReference>
<dbReference type="InterPro" id="IPR015422">
    <property type="entry name" value="PyrdxlP-dep_Trfase_small"/>
</dbReference>
<comment type="cofactor">
    <cofactor evidence="1">
        <name>pyridoxal 5'-phosphate</name>
        <dbReference type="ChEBI" id="CHEBI:597326"/>
    </cofactor>
</comment>
<dbReference type="InterPro" id="IPR015421">
    <property type="entry name" value="PyrdxlP-dep_Trfase_major"/>
</dbReference>
<dbReference type="Gene3D" id="3.40.640.10">
    <property type="entry name" value="Type I PLP-dependent aspartate aminotransferase-like (Major domain)"/>
    <property type="match status" value="1"/>
</dbReference>
<dbReference type="InterPro" id="IPR036388">
    <property type="entry name" value="WH-like_DNA-bd_sf"/>
</dbReference>
<comment type="similarity">
    <text evidence="2">In the C-terminal section; belongs to the class-I pyridoxal-phosphate-dependent aminotransferase family.</text>
</comment>
<dbReference type="Gene3D" id="1.10.10.10">
    <property type="entry name" value="Winged helix-like DNA-binding domain superfamily/Winged helix DNA-binding domain"/>
    <property type="match status" value="1"/>
</dbReference>
<evidence type="ECO:0000313" key="10">
    <source>
        <dbReference type="Proteomes" id="UP001341444"/>
    </source>
</evidence>
<dbReference type="GO" id="GO:0008483">
    <property type="term" value="F:transaminase activity"/>
    <property type="evidence" value="ECO:0007669"/>
    <property type="project" value="UniProtKB-KW"/>
</dbReference>
<keyword evidence="4" id="KW-0663">Pyridoxal phosphate</keyword>
<evidence type="ECO:0000313" key="9">
    <source>
        <dbReference type="EMBL" id="MED1203539.1"/>
    </source>
</evidence>